<evidence type="ECO:0000256" key="1">
    <source>
        <dbReference type="SAM" id="Coils"/>
    </source>
</evidence>
<feature type="coiled-coil region" evidence="1">
    <location>
        <begin position="20"/>
        <end position="51"/>
    </location>
</feature>
<feature type="non-terminal residue" evidence="2">
    <location>
        <position position="1"/>
    </location>
</feature>
<evidence type="ECO:0000313" key="3">
    <source>
        <dbReference type="Proteomes" id="UP001476798"/>
    </source>
</evidence>
<keyword evidence="3" id="KW-1185">Reference proteome</keyword>
<sequence>FNEEDFVLQQQCPPTDLSFNFDANKQQRQLIAELENKNREILQEIQRLRLEHEQASQPTPEKAQQNPTLLTELRLLRYEPATEATHDTTCLS</sequence>
<proteinExistence type="predicted"/>
<comment type="caution">
    <text evidence="2">The sequence shown here is derived from an EMBL/GenBank/DDBJ whole genome shotgun (WGS) entry which is preliminary data.</text>
</comment>
<reference evidence="2 3" key="1">
    <citation type="submission" date="2021-06" db="EMBL/GenBank/DDBJ databases">
        <authorList>
            <person name="Palmer J.M."/>
        </authorList>
    </citation>
    <scope>NUCLEOTIDE SEQUENCE [LARGE SCALE GENOMIC DNA]</scope>
    <source>
        <strain evidence="2 3">GA_2019</strain>
        <tissue evidence="2">Muscle</tissue>
    </source>
</reference>
<dbReference type="InterPro" id="IPR050774">
    <property type="entry name" value="KCMF1/Dystrophin"/>
</dbReference>
<organism evidence="2 3">
    <name type="scientific">Goodea atripinnis</name>
    <dbReference type="NCBI Taxonomy" id="208336"/>
    <lineage>
        <taxon>Eukaryota</taxon>
        <taxon>Metazoa</taxon>
        <taxon>Chordata</taxon>
        <taxon>Craniata</taxon>
        <taxon>Vertebrata</taxon>
        <taxon>Euteleostomi</taxon>
        <taxon>Actinopterygii</taxon>
        <taxon>Neopterygii</taxon>
        <taxon>Teleostei</taxon>
        <taxon>Neoteleostei</taxon>
        <taxon>Acanthomorphata</taxon>
        <taxon>Ovalentaria</taxon>
        <taxon>Atherinomorphae</taxon>
        <taxon>Cyprinodontiformes</taxon>
        <taxon>Goodeidae</taxon>
        <taxon>Goodea</taxon>
    </lineage>
</organism>
<dbReference type="PANTHER" id="PTHR12268:SF22">
    <property type="entry name" value="DYSTROBREVIN BETA"/>
    <property type="match status" value="1"/>
</dbReference>
<evidence type="ECO:0008006" key="4">
    <source>
        <dbReference type="Google" id="ProtNLM"/>
    </source>
</evidence>
<gene>
    <name evidence="2" type="ORF">GOODEAATRI_030470</name>
</gene>
<accession>A0ABV0NF22</accession>
<dbReference type="EMBL" id="JAHRIO010034815">
    <property type="protein sequence ID" value="MEQ2169975.1"/>
    <property type="molecule type" value="Genomic_DNA"/>
</dbReference>
<evidence type="ECO:0000313" key="2">
    <source>
        <dbReference type="EMBL" id="MEQ2169975.1"/>
    </source>
</evidence>
<name>A0ABV0NF22_9TELE</name>
<protein>
    <recommendedName>
        <fullName evidence="4">DTNB protein</fullName>
    </recommendedName>
</protein>
<dbReference type="Proteomes" id="UP001476798">
    <property type="component" value="Unassembled WGS sequence"/>
</dbReference>
<dbReference type="PANTHER" id="PTHR12268">
    <property type="entry name" value="E3 UBIQUITIN-PROTEIN LIGASE KCMF1"/>
    <property type="match status" value="1"/>
</dbReference>
<keyword evidence="1" id="KW-0175">Coiled coil</keyword>